<dbReference type="InterPro" id="IPR050060">
    <property type="entry name" value="Phosphoglucosamine_mutase"/>
</dbReference>
<dbReference type="InterPro" id="IPR005844">
    <property type="entry name" value="A-D-PHexomutase_a/b/a-I"/>
</dbReference>
<evidence type="ECO:0000256" key="6">
    <source>
        <dbReference type="ARBA" id="ARBA00023235"/>
    </source>
</evidence>
<dbReference type="GO" id="GO:0008966">
    <property type="term" value="F:phosphoglucosamine mutase activity"/>
    <property type="evidence" value="ECO:0007669"/>
    <property type="project" value="UniProtKB-EC"/>
</dbReference>
<feature type="domain" description="Alpha-D-phosphohexomutase alpha/beta/alpha" evidence="11">
    <location>
        <begin position="270"/>
        <end position="374"/>
    </location>
</feature>
<dbReference type="InterPro" id="IPR005845">
    <property type="entry name" value="A-D-PHexomutase_a/b/a-II"/>
</dbReference>
<evidence type="ECO:0000256" key="3">
    <source>
        <dbReference type="ARBA" id="ARBA00022553"/>
    </source>
</evidence>
<dbReference type="PANTHER" id="PTHR42946:SF1">
    <property type="entry name" value="PHOSPHOGLUCOMUTASE (ALPHA-D-GLUCOSE-1,6-BISPHOSPHATE-DEPENDENT)"/>
    <property type="match status" value="1"/>
</dbReference>
<evidence type="ECO:0000259" key="11">
    <source>
        <dbReference type="Pfam" id="PF02880"/>
    </source>
</evidence>
<dbReference type="InterPro" id="IPR016055">
    <property type="entry name" value="A-D-PHexomutase_a/b/a-I/II/III"/>
</dbReference>
<comment type="similarity">
    <text evidence="2 7">Belongs to the phosphohexose mutase family.</text>
</comment>
<proteinExistence type="inferred from homology"/>
<dbReference type="Gene3D" id="3.40.120.10">
    <property type="entry name" value="Alpha-D-Glucose-1,6-Bisphosphate, subunit A, domain 3"/>
    <property type="match status" value="3"/>
</dbReference>
<dbReference type="InterPro" id="IPR005843">
    <property type="entry name" value="A-D-PHexomutase_C"/>
</dbReference>
<dbReference type="InterPro" id="IPR036900">
    <property type="entry name" value="A-D-PHexomutase_C_sf"/>
</dbReference>
<dbReference type="Pfam" id="PF02879">
    <property type="entry name" value="PGM_PMM_II"/>
    <property type="match status" value="1"/>
</dbReference>
<dbReference type="EC" id="5.4.2.10" evidence="12"/>
<dbReference type="Pfam" id="PF00408">
    <property type="entry name" value="PGM_PMM_IV"/>
    <property type="match status" value="1"/>
</dbReference>
<evidence type="ECO:0000256" key="5">
    <source>
        <dbReference type="ARBA" id="ARBA00022842"/>
    </source>
</evidence>
<name>A0ABU3ABW6_9FLAO</name>
<gene>
    <name evidence="12" type="primary">glmM</name>
    <name evidence="12" type="ORF">RM706_11555</name>
</gene>
<sequence length="462" mass="49686">MALIKSISGIRGTIGGTTGNNLTPIDAVKFAASYGTWLKGYANKDKLTVVIGRDARLSGEMIQNLVVSTFIGLGIDIIDLGLSTTPTVEIAVPLEKADGGIILTASHNPKQWNALKLLNEKGEFLDAAQGAIILELAEKEDFDFAEVDDLGIITKNDAYIDVHIDEVLDLSLVNADVIREKKFKVVVDGVNSTGGIAIPKLLKELGVEVVELYCEPTGHFPHNPEPLKEHLGDICDLVVKENADFGIVVDPDVDRLAFISNDGEMFGEEYTLVACADYVLGKTKGDTVSNLSSSRALRDITQKHGGTYEAAAVGEVNVVTKMKANNAVIGGEGNGGIIYPESHYGRDSLVGTALFLMLMAENGGTVADLRASYPSYFMSKKKIQLTPELDVDGILTAMAKKYENEDLSTIDGVKIDFAENWVHLRKSNTEPIIRIYTEAKSQQEADGLADAIIGEINAVAGI</sequence>
<dbReference type="InterPro" id="IPR016066">
    <property type="entry name" value="A-D-PHexomutase_CS"/>
</dbReference>
<evidence type="ECO:0000259" key="10">
    <source>
        <dbReference type="Pfam" id="PF02879"/>
    </source>
</evidence>
<dbReference type="PRINTS" id="PR00509">
    <property type="entry name" value="PGMPMM"/>
</dbReference>
<reference evidence="12 13" key="1">
    <citation type="submission" date="2023-09" db="EMBL/GenBank/DDBJ databases">
        <authorList>
            <person name="Rey-Velasco X."/>
        </authorList>
    </citation>
    <scope>NUCLEOTIDE SEQUENCE [LARGE SCALE GENOMIC DNA]</scope>
    <source>
        <strain evidence="12 13">F388</strain>
    </source>
</reference>
<dbReference type="Pfam" id="PF02880">
    <property type="entry name" value="PGM_PMM_III"/>
    <property type="match status" value="1"/>
</dbReference>
<evidence type="ECO:0000256" key="1">
    <source>
        <dbReference type="ARBA" id="ARBA00001946"/>
    </source>
</evidence>
<dbReference type="EMBL" id="JAVRHR010000002">
    <property type="protein sequence ID" value="MDT0607674.1"/>
    <property type="molecule type" value="Genomic_DNA"/>
</dbReference>
<protein>
    <submittedName>
        <fullName evidence="12">Phosphoglucosamine mutase</fullName>
        <ecNumber evidence="12">5.4.2.10</ecNumber>
    </submittedName>
</protein>
<keyword evidence="5 7" id="KW-0460">Magnesium</keyword>
<dbReference type="InterPro" id="IPR005841">
    <property type="entry name" value="Alpha-D-phosphohexomutase_SF"/>
</dbReference>
<dbReference type="Pfam" id="PF02878">
    <property type="entry name" value="PGM_PMM_I"/>
    <property type="match status" value="1"/>
</dbReference>
<organism evidence="12 13">
    <name type="scientific">Croceitalea rosinachiae</name>
    <dbReference type="NCBI Taxonomy" id="3075596"/>
    <lineage>
        <taxon>Bacteria</taxon>
        <taxon>Pseudomonadati</taxon>
        <taxon>Bacteroidota</taxon>
        <taxon>Flavobacteriia</taxon>
        <taxon>Flavobacteriales</taxon>
        <taxon>Flavobacteriaceae</taxon>
        <taxon>Croceitalea</taxon>
    </lineage>
</organism>
<comment type="cofactor">
    <cofactor evidence="1">
        <name>Mg(2+)</name>
        <dbReference type="ChEBI" id="CHEBI:18420"/>
    </cofactor>
</comment>
<dbReference type="RefSeq" id="WP_311351622.1">
    <property type="nucleotide sequence ID" value="NZ_JAVRHR010000002.1"/>
</dbReference>
<feature type="domain" description="Alpha-D-phosphohexomutase C-terminal" evidence="8">
    <location>
        <begin position="395"/>
        <end position="453"/>
    </location>
</feature>
<accession>A0ABU3ABW6</accession>
<feature type="domain" description="Alpha-D-phosphohexomutase alpha/beta/alpha" evidence="9">
    <location>
        <begin position="8"/>
        <end position="142"/>
    </location>
</feature>
<keyword evidence="13" id="KW-1185">Reference proteome</keyword>
<evidence type="ECO:0000256" key="7">
    <source>
        <dbReference type="RuleBase" id="RU004326"/>
    </source>
</evidence>
<keyword evidence="3" id="KW-0597">Phosphoprotein</keyword>
<evidence type="ECO:0000259" key="9">
    <source>
        <dbReference type="Pfam" id="PF02878"/>
    </source>
</evidence>
<feature type="domain" description="Alpha-D-phosphohexomutase alpha/beta/alpha" evidence="10">
    <location>
        <begin position="172"/>
        <end position="263"/>
    </location>
</feature>
<keyword evidence="4 7" id="KW-0479">Metal-binding</keyword>
<dbReference type="SUPFAM" id="SSF55957">
    <property type="entry name" value="Phosphoglucomutase, C-terminal domain"/>
    <property type="match status" value="1"/>
</dbReference>
<evidence type="ECO:0000256" key="2">
    <source>
        <dbReference type="ARBA" id="ARBA00010231"/>
    </source>
</evidence>
<dbReference type="Proteomes" id="UP001255246">
    <property type="component" value="Unassembled WGS sequence"/>
</dbReference>
<evidence type="ECO:0000259" key="8">
    <source>
        <dbReference type="Pfam" id="PF00408"/>
    </source>
</evidence>
<dbReference type="Gene3D" id="3.30.310.50">
    <property type="entry name" value="Alpha-D-phosphohexomutase, C-terminal domain"/>
    <property type="match status" value="1"/>
</dbReference>
<dbReference type="PANTHER" id="PTHR42946">
    <property type="entry name" value="PHOSPHOHEXOSE MUTASE"/>
    <property type="match status" value="1"/>
</dbReference>
<keyword evidence="6 12" id="KW-0413">Isomerase</keyword>
<comment type="caution">
    <text evidence="12">The sequence shown here is derived from an EMBL/GenBank/DDBJ whole genome shotgun (WGS) entry which is preliminary data.</text>
</comment>
<dbReference type="SUPFAM" id="SSF53738">
    <property type="entry name" value="Phosphoglucomutase, first 3 domains"/>
    <property type="match status" value="3"/>
</dbReference>
<evidence type="ECO:0000313" key="12">
    <source>
        <dbReference type="EMBL" id="MDT0607674.1"/>
    </source>
</evidence>
<evidence type="ECO:0000256" key="4">
    <source>
        <dbReference type="ARBA" id="ARBA00022723"/>
    </source>
</evidence>
<dbReference type="InterPro" id="IPR024086">
    <property type="entry name" value="GlmM_arc-type"/>
</dbReference>
<dbReference type="PROSITE" id="PS00710">
    <property type="entry name" value="PGM_PMM"/>
    <property type="match status" value="1"/>
</dbReference>
<evidence type="ECO:0000313" key="13">
    <source>
        <dbReference type="Proteomes" id="UP001255246"/>
    </source>
</evidence>
<dbReference type="NCBIfam" id="TIGR03990">
    <property type="entry name" value="Arch_GlmM"/>
    <property type="match status" value="1"/>
</dbReference>
<dbReference type="InterPro" id="IPR005846">
    <property type="entry name" value="A-D-PHexomutase_a/b/a-III"/>
</dbReference>